<accession>A0A6I8NQ85</accession>
<dbReference type="Ensembl" id="ENSOANT00000049451.1">
    <property type="protein sequence ID" value="ENSOANP00000043379.1"/>
    <property type="gene ID" value="ENSOANG00000048405.1"/>
</dbReference>
<evidence type="ECO:0000313" key="1">
    <source>
        <dbReference type="Ensembl" id="ENSOANP00000043379.1"/>
    </source>
</evidence>
<keyword evidence="2" id="KW-1185">Reference proteome</keyword>
<evidence type="ECO:0000313" key="2">
    <source>
        <dbReference type="Proteomes" id="UP000002279"/>
    </source>
</evidence>
<reference evidence="1" key="2">
    <citation type="submission" date="2025-08" db="UniProtKB">
        <authorList>
            <consortium name="Ensembl"/>
        </authorList>
    </citation>
    <scope>IDENTIFICATION</scope>
    <source>
        <strain evidence="1">Glennie</strain>
    </source>
</reference>
<dbReference type="Proteomes" id="UP000002279">
    <property type="component" value="Chromosome 3"/>
</dbReference>
<dbReference type="AlphaFoldDB" id="A0A6I8NQ85"/>
<organism evidence="1 2">
    <name type="scientific">Ornithorhynchus anatinus</name>
    <name type="common">Duckbill platypus</name>
    <dbReference type="NCBI Taxonomy" id="9258"/>
    <lineage>
        <taxon>Eukaryota</taxon>
        <taxon>Metazoa</taxon>
        <taxon>Chordata</taxon>
        <taxon>Craniata</taxon>
        <taxon>Vertebrata</taxon>
        <taxon>Euteleostomi</taxon>
        <taxon>Mammalia</taxon>
        <taxon>Monotremata</taxon>
        <taxon>Ornithorhynchidae</taxon>
        <taxon>Ornithorhynchus</taxon>
    </lineage>
</organism>
<protein>
    <submittedName>
        <fullName evidence="1">Uncharacterized protein</fullName>
    </submittedName>
</protein>
<proteinExistence type="predicted"/>
<dbReference type="InParanoid" id="A0A6I8NQ85"/>
<reference evidence="1 2" key="1">
    <citation type="journal article" date="2008" name="Nature">
        <title>Genome analysis of the platypus reveals unique signatures of evolution.</title>
        <authorList>
            <person name="Warren W.C."/>
            <person name="Hillier L.W."/>
            <person name="Marshall Graves J.A."/>
            <person name="Birney E."/>
            <person name="Ponting C.P."/>
            <person name="Grutzner F."/>
            <person name="Belov K."/>
            <person name="Miller W."/>
            <person name="Clarke L."/>
            <person name="Chinwalla A.T."/>
            <person name="Yang S.P."/>
            <person name="Heger A."/>
            <person name="Locke D.P."/>
            <person name="Miethke P."/>
            <person name="Waters P.D."/>
            <person name="Veyrunes F."/>
            <person name="Fulton L."/>
            <person name="Fulton B."/>
            <person name="Graves T."/>
            <person name="Wallis J."/>
            <person name="Puente X.S."/>
            <person name="Lopez-Otin C."/>
            <person name="Ordonez G.R."/>
            <person name="Eichler E.E."/>
            <person name="Chen L."/>
            <person name="Cheng Z."/>
            <person name="Deakin J.E."/>
            <person name="Alsop A."/>
            <person name="Thompson K."/>
            <person name="Kirby P."/>
            <person name="Papenfuss A.T."/>
            <person name="Wakefield M.J."/>
            <person name="Olender T."/>
            <person name="Lancet D."/>
            <person name="Huttley G.A."/>
            <person name="Smit A.F."/>
            <person name="Pask A."/>
            <person name="Temple-Smith P."/>
            <person name="Batzer M.A."/>
            <person name="Walker J.A."/>
            <person name="Konkel M.K."/>
            <person name="Harris R.S."/>
            <person name="Whittington C.M."/>
            <person name="Wong E.S."/>
            <person name="Gemmell N.J."/>
            <person name="Buschiazzo E."/>
            <person name="Vargas Jentzsch I.M."/>
            <person name="Merkel A."/>
            <person name="Schmitz J."/>
            <person name="Zemann A."/>
            <person name="Churakov G."/>
            <person name="Kriegs J.O."/>
            <person name="Brosius J."/>
            <person name="Murchison E.P."/>
            <person name="Sachidanandam R."/>
            <person name="Smith C."/>
            <person name="Hannon G.J."/>
            <person name="Tsend-Ayush E."/>
            <person name="McMillan D."/>
            <person name="Attenborough R."/>
            <person name="Rens W."/>
            <person name="Ferguson-Smith M."/>
            <person name="Lefevre C.M."/>
            <person name="Sharp J.A."/>
            <person name="Nicholas K.R."/>
            <person name="Ray D.A."/>
            <person name="Kube M."/>
            <person name="Reinhardt R."/>
            <person name="Pringle T.H."/>
            <person name="Taylor J."/>
            <person name="Jones R.C."/>
            <person name="Nixon B."/>
            <person name="Dacheux J.L."/>
            <person name="Niwa H."/>
            <person name="Sekita Y."/>
            <person name="Huang X."/>
            <person name="Stark A."/>
            <person name="Kheradpour P."/>
            <person name="Kellis M."/>
            <person name="Flicek P."/>
            <person name="Chen Y."/>
            <person name="Webber C."/>
            <person name="Hardison R."/>
            <person name="Nelson J."/>
            <person name="Hallsworth-Pepin K."/>
            <person name="Delehaunty K."/>
            <person name="Markovic C."/>
            <person name="Minx P."/>
            <person name="Feng Y."/>
            <person name="Kremitzki C."/>
            <person name="Mitreva M."/>
            <person name="Glasscock J."/>
            <person name="Wylie T."/>
            <person name="Wohldmann P."/>
            <person name="Thiru P."/>
            <person name="Nhan M.N."/>
            <person name="Pohl C.S."/>
            <person name="Smith S.M."/>
            <person name="Hou S."/>
            <person name="Nefedov M."/>
            <person name="de Jong P.J."/>
            <person name="Renfree M.B."/>
            <person name="Mardis E.R."/>
            <person name="Wilson R.K."/>
        </authorList>
    </citation>
    <scope>NUCLEOTIDE SEQUENCE [LARGE SCALE GENOMIC DNA]</scope>
    <source>
        <strain evidence="1 2">Glennie</strain>
    </source>
</reference>
<name>A0A6I8NQ85_ORNAN</name>
<sequence>MGETWACLKAEGKEPLEIEWLKIEPIPRHKVNLWTIEILCYLAGCNQTQDKNFSLVIEALKQKAVECFKANGE</sequence>
<reference evidence="1" key="3">
    <citation type="submission" date="2025-09" db="UniProtKB">
        <authorList>
            <consortium name="Ensembl"/>
        </authorList>
    </citation>
    <scope>IDENTIFICATION</scope>
    <source>
        <strain evidence="1">Glennie</strain>
    </source>
</reference>